<dbReference type="InterPro" id="IPR012902">
    <property type="entry name" value="N_methyl_site"/>
</dbReference>
<keyword evidence="11" id="KW-1185">Reference proteome</keyword>
<dbReference type="Pfam" id="PF07963">
    <property type="entry name" value="N_methyl"/>
    <property type="match status" value="1"/>
</dbReference>
<dbReference type="Proteomes" id="UP000091979">
    <property type="component" value="Unassembled WGS sequence"/>
</dbReference>
<evidence type="ECO:0000256" key="7">
    <source>
        <dbReference type="ARBA" id="ARBA00022989"/>
    </source>
</evidence>
<keyword evidence="5" id="KW-0997">Cell inner membrane</keyword>
<sequence>MKHTNSQPDHKKRSRGFTIIEVLVALVLLSIAVLMTIELTTQNQEALSMTHLQDTATLLAREKLFELEQDGLSASTGKSGDFGSANPGFTWEAQAHSTNRLNSYRLELIVTWGKEKKRHVTLEKIFTE</sequence>
<proteinExistence type="inferred from homology"/>
<evidence type="ECO:0000256" key="8">
    <source>
        <dbReference type="ARBA" id="ARBA00023136"/>
    </source>
</evidence>
<dbReference type="GO" id="GO:0015628">
    <property type="term" value="P:protein secretion by the type II secretion system"/>
    <property type="evidence" value="ECO:0007669"/>
    <property type="project" value="InterPro"/>
</dbReference>
<name>A0A1B7XB49_9BACT</name>
<dbReference type="STRING" id="1560234.SP90_11385"/>
<dbReference type="GO" id="GO:0005886">
    <property type="term" value="C:plasma membrane"/>
    <property type="evidence" value="ECO:0007669"/>
    <property type="project" value="UniProtKB-SubCell"/>
</dbReference>
<gene>
    <name evidence="10" type="ORF">SP90_11385</name>
</gene>
<evidence type="ECO:0000313" key="10">
    <source>
        <dbReference type="EMBL" id="OBQ46601.1"/>
    </source>
</evidence>
<evidence type="ECO:0000256" key="1">
    <source>
        <dbReference type="ARBA" id="ARBA00004377"/>
    </source>
</evidence>
<dbReference type="PANTHER" id="PTHR38779">
    <property type="entry name" value="TYPE II SECRETION SYSTEM PROTEIN I-RELATED"/>
    <property type="match status" value="1"/>
</dbReference>
<evidence type="ECO:0000256" key="2">
    <source>
        <dbReference type="ARBA" id="ARBA00008358"/>
    </source>
</evidence>
<evidence type="ECO:0008006" key="12">
    <source>
        <dbReference type="Google" id="ProtNLM"/>
    </source>
</evidence>
<comment type="similarity">
    <text evidence="2">Belongs to the GSP I family.</text>
</comment>
<dbReference type="GO" id="GO:0015627">
    <property type="term" value="C:type II protein secretion system complex"/>
    <property type="evidence" value="ECO:0007669"/>
    <property type="project" value="InterPro"/>
</dbReference>
<evidence type="ECO:0000256" key="5">
    <source>
        <dbReference type="ARBA" id="ARBA00022519"/>
    </source>
</evidence>
<dbReference type="InterPro" id="IPR010052">
    <property type="entry name" value="T2SS_protein-GspI"/>
</dbReference>
<evidence type="ECO:0000256" key="6">
    <source>
        <dbReference type="ARBA" id="ARBA00022692"/>
    </source>
</evidence>
<evidence type="ECO:0000313" key="11">
    <source>
        <dbReference type="Proteomes" id="UP000091979"/>
    </source>
</evidence>
<comment type="caution">
    <text evidence="10">The sequence shown here is derived from an EMBL/GenBank/DDBJ whole genome shotgun (WGS) entry which is preliminary data.</text>
</comment>
<feature type="transmembrane region" description="Helical" evidence="9">
    <location>
        <begin position="16"/>
        <end position="37"/>
    </location>
</feature>
<keyword evidence="4" id="KW-0488">Methylation</keyword>
<keyword evidence="8 9" id="KW-0472">Membrane</keyword>
<keyword evidence="6 9" id="KW-0812">Transmembrane</keyword>
<keyword evidence="7 9" id="KW-1133">Transmembrane helix</keyword>
<dbReference type="AlphaFoldDB" id="A0A1B7XB49"/>
<evidence type="ECO:0000256" key="9">
    <source>
        <dbReference type="SAM" id="Phobius"/>
    </source>
</evidence>
<evidence type="ECO:0000256" key="4">
    <source>
        <dbReference type="ARBA" id="ARBA00022481"/>
    </source>
</evidence>
<organism evidence="10 11">
    <name type="scientific">Halodesulfovibrio spirochaetisodalis</name>
    <dbReference type="NCBI Taxonomy" id="1560234"/>
    <lineage>
        <taxon>Bacteria</taxon>
        <taxon>Pseudomonadati</taxon>
        <taxon>Thermodesulfobacteriota</taxon>
        <taxon>Desulfovibrionia</taxon>
        <taxon>Desulfovibrionales</taxon>
        <taxon>Desulfovibrionaceae</taxon>
        <taxon>Halodesulfovibrio</taxon>
    </lineage>
</organism>
<dbReference type="EMBL" id="JXMS01000020">
    <property type="protein sequence ID" value="OBQ46601.1"/>
    <property type="molecule type" value="Genomic_DNA"/>
</dbReference>
<keyword evidence="3" id="KW-1003">Cell membrane</keyword>
<comment type="subcellular location">
    <subcellularLocation>
        <location evidence="1">Cell inner membrane</location>
        <topology evidence="1">Single-pass membrane protein</topology>
    </subcellularLocation>
</comment>
<protein>
    <recommendedName>
        <fullName evidence="12">General secretion pathway protein GspI</fullName>
    </recommendedName>
</protein>
<evidence type="ECO:0000256" key="3">
    <source>
        <dbReference type="ARBA" id="ARBA00022475"/>
    </source>
</evidence>
<accession>A0A1B7XB49</accession>
<reference evidence="10 11" key="1">
    <citation type="submission" date="2015-01" db="EMBL/GenBank/DDBJ databases">
        <title>Desulfovibrio sp. JC271 draft genome sequence.</title>
        <authorList>
            <person name="Shivani Y."/>
            <person name="Subhash Y."/>
            <person name="Sasikala C."/>
            <person name="Ramana C.V."/>
        </authorList>
    </citation>
    <scope>NUCLEOTIDE SEQUENCE [LARGE SCALE GENOMIC DNA]</scope>
    <source>
        <strain evidence="10 11">JC271</strain>
    </source>
</reference>
<dbReference type="NCBIfam" id="TIGR02532">
    <property type="entry name" value="IV_pilin_GFxxxE"/>
    <property type="match status" value="1"/>
</dbReference>
<dbReference type="PATRIC" id="fig|1560234.3.peg.1360"/>
<dbReference type="PANTHER" id="PTHR38779:SF2">
    <property type="entry name" value="TYPE II SECRETION SYSTEM PROTEIN I-RELATED"/>
    <property type="match status" value="1"/>
</dbReference>